<gene>
    <name evidence="2" type="ORF">GCM10009811_09350</name>
</gene>
<dbReference type="RefSeq" id="WP_344081993.1">
    <property type="nucleotide sequence ID" value="NZ_BAAAPO010000015.1"/>
</dbReference>
<evidence type="ECO:0000313" key="3">
    <source>
        <dbReference type="Proteomes" id="UP001499938"/>
    </source>
</evidence>
<dbReference type="InterPro" id="IPR035901">
    <property type="entry name" value="GIY-YIG_endonuc_sf"/>
</dbReference>
<proteinExistence type="predicted"/>
<evidence type="ECO:0000259" key="1">
    <source>
        <dbReference type="Pfam" id="PF01541"/>
    </source>
</evidence>
<accession>A0ABN2LFI2</accession>
<comment type="caution">
    <text evidence="2">The sequence shown here is derived from an EMBL/GenBank/DDBJ whole genome shotgun (WGS) entry which is preliminary data.</text>
</comment>
<reference evidence="2 3" key="1">
    <citation type="journal article" date="2019" name="Int. J. Syst. Evol. Microbiol.">
        <title>The Global Catalogue of Microorganisms (GCM) 10K type strain sequencing project: providing services to taxonomists for standard genome sequencing and annotation.</title>
        <authorList>
            <consortium name="The Broad Institute Genomics Platform"/>
            <consortium name="The Broad Institute Genome Sequencing Center for Infectious Disease"/>
            <person name="Wu L."/>
            <person name="Ma J."/>
        </authorList>
    </citation>
    <scope>NUCLEOTIDE SEQUENCE [LARGE SCALE GENOMIC DNA]</scope>
    <source>
        <strain evidence="2 3">JCM 15592</strain>
    </source>
</reference>
<protein>
    <recommendedName>
        <fullName evidence="1">GIY-YIG domain-containing protein</fullName>
    </recommendedName>
</protein>
<dbReference type="CDD" id="cd00719">
    <property type="entry name" value="GIY-YIG_SF"/>
    <property type="match status" value="1"/>
</dbReference>
<dbReference type="Proteomes" id="UP001499938">
    <property type="component" value="Unassembled WGS sequence"/>
</dbReference>
<name>A0ABN2LFI2_9MICO</name>
<keyword evidence="3" id="KW-1185">Reference proteome</keyword>
<organism evidence="2 3">
    <name type="scientific">Nostocoides veronense</name>
    <dbReference type="NCBI Taxonomy" id="330836"/>
    <lineage>
        <taxon>Bacteria</taxon>
        <taxon>Bacillati</taxon>
        <taxon>Actinomycetota</taxon>
        <taxon>Actinomycetes</taxon>
        <taxon>Micrococcales</taxon>
        <taxon>Intrasporangiaceae</taxon>
        <taxon>Nostocoides</taxon>
    </lineage>
</organism>
<feature type="domain" description="GIY-YIG" evidence="1">
    <location>
        <begin position="29"/>
        <end position="56"/>
    </location>
</feature>
<evidence type="ECO:0000313" key="2">
    <source>
        <dbReference type="EMBL" id="GAA1786406.1"/>
    </source>
</evidence>
<sequence length="314" mass="34984">MTSRRFRRWELPHGVATSAVLPIGGPMRGIYILEFADGQEYVGQTVNLASRLGEHRRLWGDVVAVRFLTEPTEPLRDLEYALIAERRVSNELRNIAGMALPLPTQVLDEVVDQQVQEEWLQGRTIHPELGDRGRIALQRKRTRKKYDVLSARADFPDVLAALTSYVAECIPWPHQTEHRFWSVTSLPSTGRRADWRRLTALSINSLEVLVLGELRNTGGAWRPGGFVNIAALDVIPQAFTEWARPADYSSLAPGSVTSMEVESFEEVAALLADPAIAGAARSLAMGQLRKGRGLFAQFHDFNLADDIFAALESD</sequence>
<dbReference type="SUPFAM" id="SSF82771">
    <property type="entry name" value="GIY-YIG endonuclease"/>
    <property type="match status" value="1"/>
</dbReference>
<dbReference type="Pfam" id="PF01541">
    <property type="entry name" value="GIY-YIG"/>
    <property type="match status" value="1"/>
</dbReference>
<dbReference type="EMBL" id="BAAAPO010000015">
    <property type="protein sequence ID" value="GAA1786406.1"/>
    <property type="molecule type" value="Genomic_DNA"/>
</dbReference>
<dbReference type="InterPro" id="IPR000305">
    <property type="entry name" value="GIY-YIG_endonuc"/>
</dbReference>